<dbReference type="EMBL" id="LSRX01001160">
    <property type="protein sequence ID" value="OLP82857.1"/>
    <property type="molecule type" value="Genomic_DNA"/>
</dbReference>
<protein>
    <submittedName>
        <fullName evidence="4">Uncharacterized protein</fullName>
    </submittedName>
</protein>
<feature type="coiled-coil region" evidence="1">
    <location>
        <begin position="601"/>
        <end position="635"/>
    </location>
</feature>
<keyword evidence="3" id="KW-1133">Transmembrane helix</keyword>
<keyword evidence="5" id="KW-1185">Reference proteome</keyword>
<dbReference type="AlphaFoldDB" id="A0A1Q9CJ08"/>
<feature type="compositionally biased region" description="Basic and acidic residues" evidence="2">
    <location>
        <begin position="287"/>
        <end position="300"/>
    </location>
</feature>
<evidence type="ECO:0000256" key="3">
    <source>
        <dbReference type="SAM" id="Phobius"/>
    </source>
</evidence>
<name>A0A1Q9CJ08_SYMMI</name>
<dbReference type="Proteomes" id="UP000186817">
    <property type="component" value="Unassembled WGS sequence"/>
</dbReference>
<proteinExistence type="predicted"/>
<evidence type="ECO:0000256" key="1">
    <source>
        <dbReference type="SAM" id="Coils"/>
    </source>
</evidence>
<accession>A0A1Q9CJ08</accession>
<feature type="transmembrane region" description="Helical" evidence="3">
    <location>
        <begin position="739"/>
        <end position="757"/>
    </location>
</feature>
<organism evidence="4 5">
    <name type="scientific">Symbiodinium microadriaticum</name>
    <name type="common">Dinoflagellate</name>
    <name type="synonym">Zooxanthella microadriatica</name>
    <dbReference type="NCBI Taxonomy" id="2951"/>
    <lineage>
        <taxon>Eukaryota</taxon>
        <taxon>Sar</taxon>
        <taxon>Alveolata</taxon>
        <taxon>Dinophyceae</taxon>
        <taxon>Suessiales</taxon>
        <taxon>Symbiodiniaceae</taxon>
        <taxon>Symbiodinium</taxon>
    </lineage>
</organism>
<evidence type="ECO:0000256" key="2">
    <source>
        <dbReference type="SAM" id="MobiDB-lite"/>
    </source>
</evidence>
<dbReference type="OrthoDB" id="441757at2759"/>
<reference evidence="4 5" key="1">
    <citation type="submission" date="2016-02" db="EMBL/GenBank/DDBJ databases">
        <title>Genome analysis of coral dinoflagellate symbionts highlights evolutionary adaptations to a symbiotic lifestyle.</title>
        <authorList>
            <person name="Aranda M."/>
            <person name="Li Y."/>
            <person name="Liew Y.J."/>
            <person name="Baumgarten S."/>
            <person name="Simakov O."/>
            <person name="Wilson M."/>
            <person name="Piel J."/>
            <person name="Ashoor H."/>
            <person name="Bougouffa S."/>
            <person name="Bajic V.B."/>
            <person name="Ryu T."/>
            <person name="Ravasi T."/>
            <person name="Bayer T."/>
            <person name="Micklem G."/>
            <person name="Kim H."/>
            <person name="Bhak J."/>
            <person name="Lajeunesse T.C."/>
            <person name="Voolstra C.R."/>
        </authorList>
    </citation>
    <scope>NUCLEOTIDE SEQUENCE [LARGE SCALE GENOMIC DNA]</scope>
    <source>
        <strain evidence="4 5">CCMP2467</strain>
    </source>
</reference>
<feature type="compositionally biased region" description="Low complexity" evidence="2">
    <location>
        <begin position="27"/>
        <end position="39"/>
    </location>
</feature>
<sequence>MDAEGGWTRGTITPPPAHALADCLSERSWSSESGSRTSPPGVPTSDRRRFDLVLHRAYAQSSTLCCDAMLVSPIPGAGTPHAPSLQHIRKFHAAVANVSAPWLRRHWRQTIAAVARQADMLLFAPPVVETWPIIVARTAPAGAVAEAMASAWPHATSRWQAVAALLAAILAVEGPMRAQAVAMHAEARVAGGNPIRKIIDMLETMRNKVQAEGDEKSKIFDKYQCYCKSTFAKLTSQMDQVKTGLPQLRSRVREVAALQATLESEVAQHKKDRDETRSTMESASALRKKESEAYLKDSASEKQTLDSVKDAIEAIEKGQGSAFLQTQRATVLRRLSVSADMTTEHRDVLSAFLSSESSGEQPATGRILGMLKQMKEEISDNVKELVNLEKQRISEHESLLDAKQKEGEAATKAMEEKMLRLGELKVEMQTVKDDIKDKADSEKESSSFFADLKKTCDEKQQAWNAYQSAQAEELRALTETVEFLEKNDVQGAVRGAMYKPSLMQKSPMSAVPISSRFMSESKEERGNWVSLLQMSAGSADEASRSQKSDYAEMALRGSRPGLEVAIQKLDELHDVLDTEQASDEERQQYCQKKLGKAAMVKQNKERDIEDATTIMATYENELSTVVDEMRDMEKTMKAGPPEGEGFGSGLSSAWPDPASPPPVVDSKVTAARRSAADNIRPRPDRDLPHPLNFIARASSFYWARLAGMLSRLLHRVLFVRHALLIYVDDLISPFSGSTAPVWAGLMCILLLVLRVPMSWHKAYLGTRPTWIGWSLSLDCLTASLEPPKLARLTLLLDSVRSSA</sequence>
<comment type="caution">
    <text evidence="4">The sequence shown here is derived from an EMBL/GenBank/DDBJ whole genome shotgun (WGS) entry which is preliminary data.</text>
</comment>
<keyword evidence="3" id="KW-0812">Transmembrane</keyword>
<evidence type="ECO:0000313" key="4">
    <source>
        <dbReference type="EMBL" id="OLP82857.1"/>
    </source>
</evidence>
<evidence type="ECO:0000313" key="5">
    <source>
        <dbReference type="Proteomes" id="UP000186817"/>
    </source>
</evidence>
<gene>
    <name evidence="4" type="ORF">AK812_SmicGene36437</name>
</gene>
<feature type="coiled-coil region" evidence="1">
    <location>
        <begin position="371"/>
        <end position="406"/>
    </location>
</feature>
<keyword evidence="3" id="KW-0472">Membrane</keyword>
<feature type="region of interest" description="Disordered" evidence="2">
    <location>
        <begin position="265"/>
        <end position="300"/>
    </location>
</feature>
<feature type="compositionally biased region" description="Basic and acidic residues" evidence="2">
    <location>
        <begin position="266"/>
        <end position="278"/>
    </location>
</feature>
<feature type="region of interest" description="Disordered" evidence="2">
    <location>
        <begin position="27"/>
        <end position="46"/>
    </location>
</feature>
<keyword evidence="1" id="KW-0175">Coiled coil</keyword>